<dbReference type="InterPro" id="IPR001680">
    <property type="entry name" value="WD40_rpt"/>
</dbReference>
<keyword evidence="7" id="KW-1185">Reference proteome</keyword>
<reference evidence="8" key="1">
    <citation type="submission" date="2025-08" db="UniProtKB">
        <authorList>
            <consortium name="RefSeq"/>
        </authorList>
    </citation>
    <scope>IDENTIFICATION</scope>
    <source>
        <tissue evidence="8">Gonad</tissue>
    </source>
</reference>
<dbReference type="InterPro" id="IPR015943">
    <property type="entry name" value="WD40/YVTN_repeat-like_dom_sf"/>
</dbReference>
<dbReference type="FunFam" id="2.130.10.10:FF:000661">
    <property type="entry name" value="Uncharacterized protein, isoform A"/>
    <property type="match status" value="1"/>
</dbReference>
<keyword evidence="3 6" id="KW-0853">WD repeat</keyword>
<protein>
    <recommendedName>
        <fullName evidence="2">DDB1- and CUL4-associated factor 10</fullName>
    </recommendedName>
    <alternativeName>
        <fullName evidence="5">WD repeat-containing protein 32</fullName>
    </alternativeName>
</protein>
<comment type="similarity">
    <text evidence="1">Belongs to the WD repeat DCAF10 family.</text>
</comment>
<dbReference type="KEGG" id="bbel:109471470"/>
<gene>
    <name evidence="8" type="primary">LOC109471470</name>
</gene>
<dbReference type="PANTHER" id="PTHR14588">
    <property type="entry name" value="DDB1- AND CUL4-ASSOCIATED FACTOR 10"/>
    <property type="match status" value="1"/>
</dbReference>
<evidence type="ECO:0000313" key="8">
    <source>
        <dbReference type="RefSeq" id="XP_019626359.1"/>
    </source>
</evidence>
<dbReference type="RefSeq" id="XP_019626359.1">
    <property type="nucleotide sequence ID" value="XM_019770800.1"/>
</dbReference>
<dbReference type="Gene3D" id="2.130.10.10">
    <property type="entry name" value="YVTN repeat-like/Quinoprotein amine dehydrogenase"/>
    <property type="match status" value="2"/>
</dbReference>
<name>A0A6P4YX86_BRABE</name>
<organism evidence="7 8">
    <name type="scientific">Branchiostoma belcheri</name>
    <name type="common">Amphioxus</name>
    <dbReference type="NCBI Taxonomy" id="7741"/>
    <lineage>
        <taxon>Eukaryota</taxon>
        <taxon>Metazoa</taxon>
        <taxon>Chordata</taxon>
        <taxon>Cephalochordata</taxon>
        <taxon>Leptocardii</taxon>
        <taxon>Amphioxiformes</taxon>
        <taxon>Branchiostomatidae</taxon>
        <taxon>Branchiostoma</taxon>
    </lineage>
</organism>
<dbReference type="SMART" id="SM00320">
    <property type="entry name" value="WD40"/>
    <property type="match status" value="5"/>
</dbReference>
<dbReference type="GeneID" id="109471470"/>
<keyword evidence="4" id="KW-0677">Repeat</keyword>
<dbReference type="OrthoDB" id="20669at2759"/>
<dbReference type="PROSITE" id="PS50294">
    <property type="entry name" value="WD_REPEATS_REGION"/>
    <property type="match status" value="1"/>
</dbReference>
<dbReference type="PANTHER" id="PTHR14588:SF2">
    <property type="entry name" value="DDB1- AND CUL4-ASSOCIATED FACTOR 10"/>
    <property type="match status" value="1"/>
</dbReference>
<proteinExistence type="inferred from homology"/>
<evidence type="ECO:0000256" key="4">
    <source>
        <dbReference type="ARBA" id="ARBA00022737"/>
    </source>
</evidence>
<sequence>MAKSNLRQAENTNGSSEAVDMHKFCLSWLKNRELGRRRGCEASRAQSDFIGRVYPTLQRRHWPGAPIVEESKRPHTHGAVFNLEFSPDGKVLAAACEHTDVLLYDPLTTRQFHKMERAHLDCVNCIRFLDARMFATCSDDCSVSLWDLRNLKQSICQLKGHTNWVKNIEYSRKSGLLLTSGFDGRVLTWDINKYMEDGCSHERVFHTHGLMRTRLTPDGSKMVMSTAMGYLIVIHDLDLSNMADDLKFFNAANYMRWYHIEQAPSVAGQDADGAYFRLARNRVEIVTDFVPAENYWYITSLQVHPQGWCSLSRYTSPDDDSEWTCVHDLQDSPKQKPGVTNGQKMPQHQTRPRLTHFIEEANVGRGFIKELCFSDDGRLVCSPFGYGVRLLAFDPKCSELCDCHPETPVQLYEVKTVVTHADTVLTTKFSPIHCMLVSGCLSGKICFYQPTL</sequence>
<dbReference type="Pfam" id="PF00400">
    <property type="entry name" value="WD40"/>
    <property type="match status" value="3"/>
</dbReference>
<evidence type="ECO:0000256" key="3">
    <source>
        <dbReference type="ARBA" id="ARBA00022574"/>
    </source>
</evidence>
<feature type="repeat" description="WD" evidence="6">
    <location>
        <begin position="116"/>
        <end position="150"/>
    </location>
</feature>
<evidence type="ECO:0000256" key="2">
    <source>
        <dbReference type="ARBA" id="ARBA00021765"/>
    </source>
</evidence>
<accession>A0A6P4YX86</accession>
<dbReference type="InterPro" id="IPR036322">
    <property type="entry name" value="WD40_repeat_dom_sf"/>
</dbReference>
<dbReference type="InterPro" id="IPR039085">
    <property type="entry name" value="DCA10"/>
</dbReference>
<dbReference type="PROSITE" id="PS50082">
    <property type="entry name" value="WD_REPEATS_2"/>
    <property type="match status" value="2"/>
</dbReference>
<dbReference type="AlphaFoldDB" id="A0A6P4YX86"/>
<dbReference type="SUPFAM" id="SSF50978">
    <property type="entry name" value="WD40 repeat-like"/>
    <property type="match status" value="1"/>
</dbReference>
<evidence type="ECO:0000256" key="6">
    <source>
        <dbReference type="PROSITE-ProRule" id="PRU00221"/>
    </source>
</evidence>
<dbReference type="PROSITE" id="PS00678">
    <property type="entry name" value="WD_REPEATS_1"/>
    <property type="match status" value="1"/>
</dbReference>
<evidence type="ECO:0000256" key="5">
    <source>
        <dbReference type="ARBA" id="ARBA00030914"/>
    </source>
</evidence>
<dbReference type="InterPro" id="IPR019775">
    <property type="entry name" value="WD40_repeat_CS"/>
</dbReference>
<dbReference type="Proteomes" id="UP000515135">
    <property type="component" value="Unplaced"/>
</dbReference>
<dbReference type="GO" id="GO:0080008">
    <property type="term" value="C:Cul4-RING E3 ubiquitin ligase complex"/>
    <property type="evidence" value="ECO:0007669"/>
    <property type="project" value="TreeGrafter"/>
</dbReference>
<evidence type="ECO:0000313" key="7">
    <source>
        <dbReference type="Proteomes" id="UP000515135"/>
    </source>
</evidence>
<feature type="repeat" description="WD" evidence="6">
    <location>
        <begin position="158"/>
        <end position="192"/>
    </location>
</feature>
<evidence type="ECO:0000256" key="1">
    <source>
        <dbReference type="ARBA" id="ARBA00005903"/>
    </source>
</evidence>